<dbReference type="OrthoDB" id="3543857at2759"/>
<dbReference type="GeneID" id="63842701"/>
<dbReference type="CDD" id="cd00024">
    <property type="entry name" value="CD_CSD"/>
    <property type="match status" value="1"/>
</dbReference>
<dbReference type="Pfam" id="PF00385">
    <property type="entry name" value="Chromo"/>
    <property type="match status" value="1"/>
</dbReference>
<accession>A0A9P4XXJ8</accession>
<dbReference type="RefSeq" id="XP_040773730.1">
    <property type="nucleotide sequence ID" value="XM_040925572.1"/>
</dbReference>
<evidence type="ECO:0000313" key="4">
    <source>
        <dbReference type="EMBL" id="KAF3762751.1"/>
    </source>
</evidence>
<feature type="compositionally biased region" description="Polar residues" evidence="2">
    <location>
        <begin position="572"/>
        <end position="584"/>
    </location>
</feature>
<feature type="compositionally biased region" description="Basic residues" evidence="2">
    <location>
        <begin position="171"/>
        <end position="187"/>
    </location>
</feature>
<feature type="compositionally biased region" description="Pro residues" evidence="2">
    <location>
        <begin position="399"/>
        <end position="412"/>
    </location>
</feature>
<feature type="compositionally biased region" description="Low complexity" evidence="2">
    <location>
        <begin position="443"/>
        <end position="454"/>
    </location>
</feature>
<evidence type="ECO:0000256" key="2">
    <source>
        <dbReference type="SAM" id="MobiDB-lite"/>
    </source>
</evidence>
<reference evidence="4" key="1">
    <citation type="journal article" date="2020" name="Phytopathology">
        <title>Genome sequence of the chestnut blight fungus Cryphonectria parasitica EP155: A fundamental resource for an archetypical invasive plant pathogen.</title>
        <authorList>
            <person name="Crouch J.A."/>
            <person name="Dawe A."/>
            <person name="Aerts A."/>
            <person name="Barry K."/>
            <person name="Churchill A.C.L."/>
            <person name="Grimwood J."/>
            <person name="Hillman B."/>
            <person name="Milgroom M.G."/>
            <person name="Pangilinan J."/>
            <person name="Smith M."/>
            <person name="Salamov A."/>
            <person name="Schmutz J."/>
            <person name="Yadav J."/>
            <person name="Grigoriev I.V."/>
            <person name="Nuss D."/>
        </authorList>
    </citation>
    <scope>NUCLEOTIDE SEQUENCE</scope>
    <source>
        <strain evidence="4">EP155</strain>
    </source>
</reference>
<dbReference type="AlphaFoldDB" id="A0A9P4XXJ8"/>
<feature type="region of interest" description="Disordered" evidence="2">
    <location>
        <begin position="152"/>
        <end position="217"/>
    </location>
</feature>
<evidence type="ECO:0000256" key="1">
    <source>
        <dbReference type="ARBA" id="ARBA00011353"/>
    </source>
</evidence>
<feature type="compositionally biased region" description="Acidic residues" evidence="2">
    <location>
        <begin position="615"/>
        <end position="625"/>
    </location>
</feature>
<dbReference type="Proteomes" id="UP000803844">
    <property type="component" value="Unassembled WGS sequence"/>
</dbReference>
<gene>
    <name evidence="4" type="ORF">M406DRAFT_72735</name>
</gene>
<feature type="compositionally biased region" description="Polar residues" evidence="2">
    <location>
        <begin position="421"/>
        <end position="434"/>
    </location>
</feature>
<feature type="compositionally biased region" description="Low complexity" evidence="2">
    <location>
        <begin position="361"/>
        <end position="380"/>
    </location>
</feature>
<dbReference type="Gene3D" id="2.40.50.40">
    <property type="match status" value="1"/>
</dbReference>
<proteinExistence type="predicted"/>
<name>A0A9P4XXJ8_CRYP1</name>
<evidence type="ECO:0000259" key="3">
    <source>
        <dbReference type="Pfam" id="PF00385"/>
    </source>
</evidence>
<feature type="compositionally biased region" description="Polar residues" evidence="2">
    <location>
        <begin position="276"/>
        <end position="292"/>
    </location>
</feature>
<sequence length="659" mass="72670">MEDEGVVEEGGAAAEVNWERFRGDLKVSKMAITRSRPSVPFEIPILPRPRPYRPGDGPPPPNIDIQLVHDSEAFIVDKIVLPIEPFTARQRRAYYIIGWPDLPAARPVIDCARALDYVSPRTLEDWEYQDFLRREAERVQAEEEARKAAVAATVAQAKGSTQTDLLPDKKNKPRRKPKHAKGLHKRPPTPQLDREQEEMLAKRKHGPSLSTPSKNRIAQLDVEIDLLEGLEEESSDGNAEQGLQTQLDNEMLGMNSTAKALDMDASGGLNPLEASVATSRSESPARASSTRRSVPRIEAIDRMADSITNRSATPAGNSTFRHSVSQAKLPTQPASSQLSQSHIQKPVSTTPIPVPILPTFTSRSNPISSSIHSSTHIRPSVEVKPTPSPSRPEGLGEPTQPPSLPLRPPAPPYSNGHGGFTTATNMFTPTSSDLPQHHKRQAENTAAAGTAADTLSVEAKKKRQKTSHKVSRSPPEPTRGEIEVVPAQQEWVVRRLEGDEVIDGVHYFKVRWEGNWPPEENPTWEPQENISAELVTKYLRSKAAQAFAKAKKRRSLKSSDGSGKPKDKKQRTLAQWATRYNSVSEAFEGRSELDENANRQGNGDAPEEPKGTGQGDDDEADEVFVVDEKQFKGQEHATTARSKYLGAQIAAQFGRRSEF</sequence>
<evidence type="ECO:0000313" key="5">
    <source>
        <dbReference type="Proteomes" id="UP000803844"/>
    </source>
</evidence>
<dbReference type="EMBL" id="MU032350">
    <property type="protein sequence ID" value="KAF3762751.1"/>
    <property type="molecule type" value="Genomic_DNA"/>
</dbReference>
<dbReference type="SUPFAM" id="SSF54160">
    <property type="entry name" value="Chromo domain-like"/>
    <property type="match status" value="1"/>
</dbReference>
<keyword evidence="5" id="KW-1185">Reference proteome</keyword>
<feature type="compositionally biased region" description="Polar residues" evidence="2">
    <location>
        <begin position="306"/>
        <end position="351"/>
    </location>
</feature>
<comment type="subunit">
    <text evidence="1">Component of the NuA4 histone acetyltransferase complex.</text>
</comment>
<protein>
    <recommendedName>
        <fullName evidence="3">Chromo domain-containing protein</fullName>
    </recommendedName>
</protein>
<feature type="compositionally biased region" description="Basic and acidic residues" evidence="2">
    <location>
        <begin position="587"/>
        <end position="597"/>
    </location>
</feature>
<dbReference type="InterPro" id="IPR016197">
    <property type="entry name" value="Chromo-like_dom_sf"/>
</dbReference>
<feature type="region of interest" description="Disordered" evidence="2">
    <location>
        <begin position="275"/>
        <end position="479"/>
    </location>
</feature>
<feature type="region of interest" description="Disordered" evidence="2">
    <location>
        <begin position="549"/>
        <end position="641"/>
    </location>
</feature>
<feature type="domain" description="Chromo" evidence="3">
    <location>
        <begin position="491"/>
        <end position="539"/>
    </location>
</feature>
<feature type="compositionally biased region" description="Basic and acidic residues" evidence="2">
    <location>
        <begin position="626"/>
        <end position="635"/>
    </location>
</feature>
<organism evidence="4 5">
    <name type="scientific">Cryphonectria parasitica (strain ATCC 38755 / EP155)</name>
    <dbReference type="NCBI Taxonomy" id="660469"/>
    <lineage>
        <taxon>Eukaryota</taxon>
        <taxon>Fungi</taxon>
        <taxon>Dikarya</taxon>
        <taxon>Ascomycota</taxon>
        <taxon>Pezizomycotina</taxon>
        <taxon>Sordariomycetes</taxon>
        <taxon>Sordariomycetidae</taxon>
        <taxon>Diaporthales</taxon>
        <taxon>Cryphonectriaceae</taxon>
        <taxon>Cryphonectria-Endothia species complex</taxon>
        <taxon>Cryphonectria</taxon>
    </lineage>
</organism>
<feature type="compositionally biased region" description="Basic and acidic residues" evidence="2">
    <location>
        <begin position="192"/>
        <end position="201"/>
    </location>
</feature>
<comment type="caution">
    <text evidence="4">The sequence shown here is derived from an EMBL/GenBank/DDBJ whole genome shotgun (WGS) entry which is preliminary data.</text>
</comment>
<feature type="compositionally biased region" description="Basic residues" evidence="2">
    <location>
        <begin position="460"/>
        <end position="471"/>
    </location>
</feature>
<dbReference type="InterPro" id="IPR023780">
    <property type="entry name" value="Chromo_domain"/>
</dbReference>